<evidence type="ECO:0000313" key="2">
    <source>
        <dbReference type="EMBL" id="JAP85081.1"/>
    </source>
</evidence>
<dbReference type="EMBL" id="GEDV01003476">
    <property type="protein sequence ID" value="JAP85081.1"/>
    <property type="molecule type" value="Transcribed_RNA"/>
</dbReference>
<organism evidence="2">
    <name type="scientific">Rhipicephalus appendiculatus</name>
    <name type="common">Brown ear tick</name>
    <dbReference type="NCBI Taxonomy" id="34631"/>
    <lineage>
        <taxon>Eukaryota</taxon>
        <taxon>Metazoa</taxon>
        <taxon>Ecdysozoa</taxon>
        <taxon>Arthropoda</taxon>
        <taxon>Chelicerata</taxon>
        <taxon>Arachnida</taxon>
        <taxon>Acari</taxon>
        <taxon>Parasitiformes</taxon>
        <taxon>Ixodida</taxon>
        <taxon>Ixodoidea</taxon>
        <taxon>Ixodidae</taxon>
        <taxon>Rhipicephalinae</taxon>
        <taxon>Rhipicephalus</taxon>
        <taxon>Rhipicephalus</taxon>
    </lineage>
</organism>
<keyword evidence="1" id="KW-0732">Signal</keyword>
<protein>
    <submittedName>
        <fullName evidence="2">Ixodegrin B</fullName>
    </submittedName>
</protein>
<evidence type="ECO:0000256" key="1">
    <source>
        <dbReference type="SAM" id="SignalP"/>
    </source>
</evidence>
<accession>A0A131Z4N1</accession>
<reference evidence="2" key="1">
    <citation type="journal article" date="2016" name="Ticks Tick Borne Dis.">
        <title>De novo assembly and annotation of the salivary gland transcriptome of Rhipicephalus appendiculatus male and female ticks during blood feeding.</title>
        <authorList>
            <person name="de Castro M.H."/>
            <person name="de Klerk D."/>
            <person name="Pienaar R."/>
            <person name="Latif A.A."/>
            <person name="Rees D.J."/>
            <person name="Mans B.J."/>
        </authorList>
    </citation>
    <scope>NUCLEOTIDE SEQUENCE</scope>
    <source>
        <tissue evidence="2">Salivary glands</tissue>
    </source>
</reference>
<feature type="chain" id="PRO_5007286764" evidence="1">
    <location>
        <begin position="20"/>
        <end position="123"/>
    </location>
</feature>
<proteinExistence type="predicted"/>
<name>A0A131Z4N1_RHIAP</name>
<dbReference type="AlphaFoldDB" id="A0A131Z4N1"/>
<sequence length="123" mass="13988">MRTLFIRCVLAGSILLVHGFTDDIGQQRIEFPPLFNHTRRQNKPYRGDVGDGCFNSNDCRKRLCCVLLEDGASCQRRPNTGGQCSDGQVKGGRYDGRCPCLEKKDQCMNGVCVTKSRRWWLEE</sequence>
<dbReference type="Gene3D" id="2.10.80.10">
    <property type="entry name" value="Lipase, subunit A"/>
    <property type="match status" value="1"/>
</dbReference>
<feature type="signal peptide" evidence="1">
    <location>
        <begin position="1"/>
        <end position="19"/>
    </location>
</feature>